<evidence type="ECO:0008006" key="10">
    <source>
        <dbReference type="Google" id="ProtNLM"/>
    </source>
</evidence>
<evidence type="ECO:0000256" key="5">
    <source>
        <dbReference type="SAM" id="MobiDB-lite"/>
    </source>
</evidence>
<dbReference type="PROSITE" id="PS50157">
    <property type="entry name" value="ZINC_FINGER_C2H2_2"/>
    <property type="match status" value="1"/>
</dbReference>
<dbReference type="OrthoDB" id="5894at2759"/>
<evidence type="ECO:0000313" key="8">
    <source>
        <dbReference type="EMBL" id="OXV11840.1"/>
    </source>
</evidence>
<name>A0A232M5Z6_9EURO</name>
<dbReference type="GO" id="GO:0005737">
    <property type="term" value="C:cytoplasm"/>
    <property type="evidence" value="ECO:0007669"/>
    <property type="project" value="TreeGrafter"/>
</dbReference>
<dbReference type="InterPro" id="IPR013087">
    <property type="entry name" value="Znf_C2H2_type"/>
</dbReference>
<feature type="domain" description="C2H2-type" evidence="7">
    <location>
        <begin position="717"/>
        <end position="741"/>
    </location>
</feature>
<dbReference type="InterPro" id="IPR054076">
    <property type="entry name" value="ZUO1-like_ZHD"/>
</dbReference>
<dbReference type="CDD" id="cd06257">
    <property type="entry name" value="DnaJ"/>
    <property type="match status" value="1"/>
</dbReference>
<feature type="region of interest" description="Disordered" evidence="5">
    <location>
        <begin position="732"/>
        <end position="780"/>
    </location>
</feature>
<evidence type="ECO:0000256" key="4">
    <source>
        <dbReference type="PROSITE-ProRule" id="PRU00042"/>
    </source>
</evidence>
<feature type="domain" description="J" evidence="6">
    <location>
        <begin position="420"/>
        <end position="496"/>
    </location>
</feature>
<feature type="compositionally biased region" description="Polar residues" evidence="5">
    <location>
        <begin position="764"/>
        <end position="780"/>
    </location>
</feature>
<evidence type="ECO:0000256" key="1">
    <source>
        <dbReference type="ARBA" id="ARBA00022723"/>
    </source>
</evidence>
<dbReference type="PROSITE" id="PS00028">
    <property type="entry name" value="ZINC_FINGER_C2H2_1"/>
    <property type="match status" value="1"/>
</dbReference>
<dbReference type="SMART" id="SM00271">
    <property type="entry name" value="DnaJ"/>
    <property type="match status" value="1"/>
</dbReference>
<dbReference type="PROSITE" id="PS00636">
    <property type="entry name" value="DNAJ_1"/>
    <property type="match status" value="1"/>
</dbReference>
<evidence type="ECO:0000259" key="6">
    <source>
        <dbReference type="PROSITE" id="PS50076"/>
    </source>
</evidence>
<accession>A0A232M5Z6</accession>
<comment type="caution">
    <text evidence="8">The sequence shown here is derived from an EMBL/GenBank/DDBJ whole genome shotgun (WGS) entry which is preliminary data.</text>
</comment>
<dbReference type="Gene3D" id="1.10.287.110">
    <property type="entry name" value="DnaJ domain"/>
    <property type="match status" value="1"/>
</dbReference>
<keyword evidence="9" id="KW-1185">Reference proteome</keyword>
<evidence type="ECO:0000256" key="2">
    <source>
        <dbReference type="ARBA" id="ARBA00022771"/>
    </source>
</evidence>
<dbReference type="AlphaFoldDB" id="A0A232M5Z6"/>
<dbReference type="InterPro" id="IPR018253">
    <property type="entry name" value="DnaJ_domain_CS"/>
</dbReference>
<keyword evidence="3" id="KW-0862">Zinc</keyword>
<dbReference type="SMART" id="SM00451">
    <property type="entry name" value="ZnF_U1"/>
    <property type="match status" value="1"/>
</dbReference>
<dbReference type="Proteomes" id="UP000243515">
    <property type="component" value="Unassembled WGS sequence"/>
</dbReference>
<evidence type="ECO:0000313" key="9">
    <source>
        <dbReference type="Proteomes" id="UP000243515"/>
    </source>
</evidence>
<keyword evidence="2 4" id="KW-0863">Zinc-finger</keyword>
<reference evidence="8 9" key="1">
    <citation type="journal article" date="2015" name="Environ. Microbiol.">
        <title>Metagenome sequence of Elaphomyces granulatus from sporocarp tissue reveals Ascomycota ectomycorrhizal fingerprints of genome expansion and a Proteobacteria-rich microbiome.</title>
        <authorList>
            <person name="Quandt C.A."/>
            <person name="Kohler A."/>
            <person name="Hesse C.N."/>
            <person name="Sharpton T.J."/>
            <person name="Martin F."/>
            <person name="Spatafora J.W."/>
        </authorList>
    </citation>
    <scope>NUCLEOTIDE SEQUENCE [LARGE SCALE GENOMIC DNA]</scope>
    <source>
        <strain evidence="8 9">OSC145934</strain>
    </source>
</reference>
<feature type="compositionally biased region" description="Low complexity" evidence="5">
    <location>
        <begin position="677"/>
        <end position="686"/>
    </location>
</feature>
<dbReference type="InterPro" id="IPR036236">
    <property type="entry name" value="Znf_C2H2_sf"/>
</dbReference>
<dbReference type="PROSITE" id="PS50076">
    <property type="entry name" value="DNAJ_2"/>
    <property type="match status" value="1"/>
</dbReference>
<feature type="region of interest" description="Disordered" evidence="5">
    <location>
        <begin position="677"/>
        <end position="711"/>
    </location>
</feature>
<proteinExistence type="predicted"/>
<feature type="compositionally biased region" description="Basic and acidic residues" evidence="5">
    <location>
        <begin position="687"/>
        <end position="706"/>
    </location>
</feature>
<organism evidence="8 9">
    <name type="scientific">Elaphomyces granulatus</name>
    <dbReference type="NCBI Taxonomy" id="519963"/>
    <lineage>
        <taxon>Eukaryota</taxon>
        <taxon>Fungi</taxon>
        <taxon>Dikarya</taxon>
        <taxon>Ascomycota</taxon>
        <taxon>Pezizomycotina</taxon>
        <taxon>Eurotiomycetes</taxon>
        <taxon>Eurotiomycetidae</taxon>
        <taxon>Eurotiales</taxon>
        <taxon>Elaphomycetaceae</taxon>
        <taxon>Elaphomyces</taxon>
    </lineage>
</organism>
<feature type="region of interest" description="Disordered" evidence="5">
    <location>
        <begin position="201"/>
        <end position="223"/>
    </location>
</feature>
<dbReference type="EMBL" id="NPHW01002268">
    <property type="protein sequence ID" value="OXV11840.1"/>
    <property type="molecule type" value="Genomic_DNA"/>
</dbReference>
<dbReference type="PANTHER" id="PTHR44029">
    <property type="entry name" value="DNAJ HOMOLOG SUBFAMILY C MEMBER 21"/>
    <property type="match status" value="1"/>
</dbReference>
<feature type="compositionally biased region" description="Basic and acidic residues" evidence="5">
    <location>
        <begin position="748"/>
        <end position="763"/>
    </location>
</feature>
<evidence type="ECO:0000259" key="7">
    <source>
        <dbReference type="PROSITE" id="PS50157"/>
    </source>
</evidence>
<dbReference type="InterPro" id="IPR036869">
    <property type="entry name" value="J_dom_sf"/>
</dbReference>
<keyword evidence="1" id="KW-0479">Metal-binding</keyword>
<gene>
    <name evidence="8" type="ORF">Egran_00399</name>
</gene>
<protein>
    <recommendedName>
        <fullName evidence="10">J domain-containing protein</fullName>
    </recommendedName>
</protein>
<dbReference type="PRINTS" id="PR00625">
    <property type="entry name" value="JDOMAIN"/>
</dbReference>
<dbReference type="InterPro" id="IPR003604">
    <property type="entry name" value="Matrin/U1-like-C_Znf_C2H2"/>
</dbReference>
<dbReference type="InterPro" id="IPR001623">
    <property type="entry name" value="DnaJ_domain"/>
</dbReference>
<dbReference type="Pfam" id="PF00226">
    <property type="entry name" value="DnaJ"/>
    <property type="match status" value="1"/>
</dbReference>
<dbReference type="InterPro" id="IPR051964">
    <property type="entry name" value="Chaperone_stress_response"/>
</dbReference>
<dbReference type="InterPro" id="IPR022755">
    <property type="entry name" value="Znf_C2H2_jaz"/>
</dbReference>
<dbReference type="Pfam" id="PF21884">
    <property type="entry name" value="ZUO1-like_ZHD"/>
    <property type="match status" value="1"/>
</dbReference>
<dbReference type="PANTHER" id="PTHR44029:SF1">
    <property type="entry name" value="DNAJ HOMOLOG SUBFAMILY C MEMBER 21"/>
    <property type="match status" value="1"/>
</dbReference>
<dbReference type="GO" id="GO:0003676">
    <property type="term" value="F:nucleic acid binding"/>
    <property type="evidence" value="ECO:0007669"/>
    <property type="project" value="InterPro"/>
</dbReference>
<dbReference type="SUPFAM" id="SSF46565">
    <property type="entry name" value="Chaperone J-domain"/>
    <property type="match status" value="1"/>
</dbReference>
<dbReference type="SUPFAM" id="SSF57667">
    <property type="entry name" value="beta-beta-alpha zinc fingers"/>
    <property type="match status" value="1"/>
</dbReference>
<evidence type="ECO:0000256" key="3">
    <source>
        <dbReference type="ARBA" id="ARBA00022833"/>
    </source>
</evidence>
<dbReference type="Gene3D" id="3.30.160.60">
    <property type="entry name" value="Classic Zinc Finger"/>
    <property type="match status" value="1"/>
</dbReference>
<dbReference type="GO" id="GO:0008270">
    <property type="term" value="F:zinc ion binding"/>
    <property type="evidence" value="ECO:0007669"/>
    <property type="project" value="UniProtKB-KW"/>
</dbReference>
<sequence length="780" mass="88775">MQQQTRSLAAQQSRAQLRNHKVRFVSAGNTQMHEPIMEELETTESRQQDADCVPNNNLNTSNDICFTDSLDMRCTGLVNDTIPPLHSSSPPTTDSSEDEVVFPGRINYTNWLHRSFIQHRDIENAAKPNIYYRESSDPCALRTPEDFVFMTSRQHVGRKEALLDEARMGVDYIENMDTDEESVDELSKRFSASFANMNIDQIGDREPASPSLSSHGTPEDISCSDISLTNEQVLSKNGKGAGNQHPKTTLWNTGGNLTMFGLRDEEIAGLPGVTVHRHSEMESEQDIATAELLHNAGGLKQATVSGLKGRAARPKRMKQKNKARMKQEFLAASAPADTLERGSYSRFGITGFSQPSSTKKSKGKSFTANLELSDSELELDLERVWGNDRLKKKIKKQQREELRSNGLLGQVTEKVDLNAKYSRGMTVNDLKAEMMAFLVSPYDERIKKAYREKALELHPDRNLGNVEASTKLFAEIQCAYEILADPHERARYDSHRDAILFGNGTIVTDQFCYNTRMTSTDDILKLFPKFGRPMELSDSTAGFFGGLRATFDQLAQEEKLACEWDDLGSFDYPSFGGRDDDFDSVVYPFYTTWSNFATRKSFAWRDAYRFNEAPDRRARRLMEKENKRLRAEAIREYNDVIRSFVGFIRKRDPRYRANAQNEAERQKALRQSAATQAAKSRAANQAKLREHVVPQWARTEEPKDEVNANSESEMEQFECVACRKIFKSEKQLQAHEQSKKHLKSIKRLCREMRAEDRELDHPPETNNKNQNVLSSEEQPT</sequence>
<dbReference type="Pfam" id="PF12171">
    <property type="entry name" value="zf-C2H2_jaz"/>
    <property type="match status" value="1"/>
</dbReference>